<dbReference type="GO" id="GO:0000287">
    <property type="term" value="F:magnesium ion binding"/>
    <property type="evidence" value="ECO:0007669"/>
    <property type="project" value="UniProtKB-UniRule"/>
</dbReference>
<dbReference type="PANTHER" id="PTHR21060">
    <property type="entry name" value="ACETATE KINASE"/>
    <property type="match status" value="1"/>
</dbReference>
<feature type="active site" description="Proton donor/acceptor" evidence="5">
    <location>
        <position position="164"/>
    </location>
</feature>
<name>A0A7S0S850_9CHLO</name>
<organism evidence="6">
    <name type="scientific">Chlamydomonas leiostraca</name>
    <dbReference type="NCBI Taxonomy" id="1034604"/>
    <lineage>
        <taxon>Eukaryota</taxon>
        <taxon>Viridiplantae</taxon>
        <taxon>Chlorophyta</taxon>
        <taxon>core chlorophytes</taxon>
        <taxon>Chlorophyceae</taxon>
        <taxon>CS clade</taxon>
        <taxon>Chlamydomonadales</taxon>
        <taxon>Chlamydomonadaceae</taxon>
        <taxon>Chlamydomonas</taxon>
    </lineage>
</organism>
<dbReference type="CDD" id="cd24010">
    <property type="entry name" value="ASKHA_NBD_AcK_PK"/>
    <property type="match status" value="1"/>
</dbReference>
<dbReference type="InterPro" id="IPR043129">
    <property type="entry name" value="ATPase_NBD"/>
</dbReference>
<dbReference type="PROSITE" id="PS01076">
    <property type="entry name" value="ACETATE_KINASE_2"/>
    <property type="match status" value="1"/>
</dbReference>
<evidence type="ECO:0000256" key="2">
    <source>
        <dbReference type="ARBA" id="ARBA00022741"/>
    </source>
</evidence>
<dbReference type="PROSITE" id="PS01075">
    <property type="entry name" value="ACETATE_KINASE_1"/>
    <property type="match status" value="1"/>
</dbReference>
<dbReference type="PANTHER" id="PTHR21060:SF15">
    <property type="entry name" value="ACETATE KINASE-RELATED"/>
    <property type="match status" value="1"/>
</dbReference>
<evidence type="ECO:0000256" key="5">
    <source>
        <dbReference type="HAMAP-Rule" id="MF_03131"/>
    </source>
</evidence>
<keyword evidence="5" id="KW-0479">Metal-binding</keyword>
<feature type="binding site" evidence="5">
    <location>
        <position position="19"/>
    </location>
    <ligand>
        <name>Mg(2+)</name>
        <dbReference type="ChEBI" id="CHEBI:18420"/>
    </ligand>
</feature>
<comment type="pathway">
    <text evidence="5">Metabolic intermediate biosynthesis; acetyl-CoA biosynthesis; acetyl-CoA from acetate: step 1/2.</text>
</comment>
<feature type="binding site" evidence="5">
    <location>
        <begin position="224"/>
        <end position="228"/>
    </location>
    <ligand>
        <name>ATP</name>
        <dbReference type="ChEBI" id="CHEBI:30616"/>
    </ligand>
</feature>
<evidence type="ECO:0000256" key="3">
    <source>
        <dbReference type="ARBA" id="ARBA00022777"/>
    </source>
</evidence>
<reference evidence="6" key="1">
    <citation type="submission" date="2021-01" db="EMBL/GenBank/DDBJ databases">
        <authorList>
            <person name="Corre E."/>
            <person name="Pelletier E."/>
            <person name="Niang G."/>
            <person name="Scheremetjew M."/>
            <person name="Finn R."/>
            <person name="Kale V."/>
            <person name="Holt S."/>
            <person name="Cochrane G."/>
            <person name="Meng A."/>
            <person name="Brown T."/>
            <person name="Cohen L."/>
        </authorList>
    </citation>
    <scope>NUCLEOTIDE SEQUENCE</scope>
    <source>
        <strain evidence="6">SAG 11-49</strain>
    </source>
</reference>
<dbReference type="PRINTS" id="PR00471">
    <property type="entry name" value="ACETATEKNASE"/>
</dbReference>
<feature type="binding site" evidence="5">
    <location>
        <position position="26"/>
    </location>
    <ligand>
        <name>ATP</name>
        <dbReference type="ChEBI" id="CHEBI:30616"/>
    </ligand>
</feature>
<evidence type="ECO:0000313" key="6">
    <source>
        <dbReference type="EMBL" id="CAD8697023.1"/>
    </source>
</evidence>
<dbReference type="EC" id="2.7.2.1" evidence="5"/>
<proteinExistence type="inferred from homology"/>
<keyword evidence="2 5" id="KW-0547">Nucleotide-binding</keyword>
<dbReference type="InterPro" id="IPR023865">
    <property type="entry name" value="Aliphatic_acid_kinase_CS"/>
</dbReference>
<dbReference type="Pfam" id="PF00871">
    <property type="entry name" value="Acetate_kinase"/>
    <property type="match status" value="1"/>
</dbReference>
<dbReference type="HAMAP" id="MF_00020">
    <property type="entry name" value="Acetate_kinase"/>
    <property type="match status" value="1"/>
</dbReference>
<comment type="cofactor">
    <cofactor evidence="5">
        <name>Mg(2+)</name>
        <dbReference type="ChEBI" id="CHEBI:18420"/>
    </cofactor>
</comment>
<feature type="binding site" evidence="5">
    <location>
        <position position="107"/>
    </location>
    <ligand>
        <name>substrate</name>
    </ligand>
</feature>
<dbReference type="PIRSF" id="PIRSF000722">
    <property type="entry name" value="Acetate_prop_kin"/>
    <property type="match status" value="1"/>
</dbReference>
<comment type="similarity">
    <text evidence="5">Belongs to the acetokinase family.</text>
</comment>
<feature type="site" description="Transition state stabilizer" evidence="5">
    <location>
        <position position="257"/>
    </location>
</feature>
<feature type="binding site" evidence="5">
    <location>
        <begin position="347"/>
        <end position="351"/>
    </location>
    <ligand>
        <name>ATP</name>
        <dbReference type="ChEBI" id="CHEBI:30616"/>
    </ligand>
</feature>
<comment type="catalytic activity">
    <reaction evidence="5">
        <text>acetate + ATP = acetyl phosphate + ADP</text>
        <dbReference type="Rhea" id="RHEA:11352"/>
        <dbReference type="ChEBI" id="CHEBI:22191"/>
        <dbReference type="ChEBI" id="CHEBI:30089"/>
        <dbReference type="ChEBI" id="CHEBI:30616"/>
        <dbReference type="ChEBI" id="CHEBI:456216"/>
        <dbReference type="EC" id="2.7.2.1"/>
    </reaction>
</comment>
<keyword evidence="4 5" id="KW-0067">ATP-binding</keyword>
<dbReference type="Gene3D" id="3.30.420.40">
    <property type="match status" value="2"/>
</dbReference>
<dbReference type="GO" id="GO:0008776">
    <property type="term" value="F:acetate kinase activity"/>
    <property type="evidence" value="ECO:0007669"/>
    <property type="project" value="UniProtKB-UniRule"/>
</dbReference>
<dbReference type="GO" id="GO:0005524">
    <property type="term" value="F:ATP binding"/>
    <property type="evidence" value="ECO:0007669"/>
    <property type="project" value="UniProtKB-KW"/>
</dbReference>
<evidence type="ECO:0000256" key="1">
    <source>
        <dbReference type="ARBA" id="ARBA00022679"/>
    </source>
</evidence>
<keyword evidence="1 5" id="KW-0808">Transferase</keyword>
<dbReference type="SUPFAM" id="SSF53067">
    <property type="entry name" value="Actin-like ATPase domain"/>
    <property type="match status" value="2"/>
</dbReference>
<dbReference type="GO" id="GO:0006085">
    <property type="term" value="P:acetyl-CoA biosynthetic process"/>
    <property type="evidence" value="ECO:0007669"/>
    <property type="project" value="UniProtKB-UniRule"/>
</dbReference>
<protein>
    <recommendedName>
        <fullName evidence="5">Probable acetate kinase</fullName>
        <ecNumber evidence="5">2.7.2.1</ecNumber>
    </recommendedName>
    <alternativeName>
        <fullName evidence="5">Acetokinase</fullName>
    </alternativeName>
</protein>
<dbReference type="AlphaFoldDB" id="A0A7S0S850"/>
<keyword evidence="5" id="KW-0460">Magnesium</keyword>
<feature type="site" description="Transition state stabilizer" evidence="5">
    <location>
        <position position="196"/>
    </location>
</feature>
<sequence length="422" mass="44811">MVSIRAFKEAVKNRLMVLNAGSSSLKFKLFTQTNDGLVPGVGGVMERIGDAANSALIAKGQTATGPKKWEVKAPASDHVSAMQTILGFLSENVSSTFKNEVAAVGHRVVHGLDISRPLMITDDVLDKISQAAVLAPLHNPASIQGIQAARTTFGNETPQVVVFDTAYHQTMPAHAYMYGLPYDLYDKHHIRRYGFHGTSHQYLAQQAAEMLGKPLDKLSAISCHLGNGSSVTAIKGGQSVDTSMGMTPLEGLLMGTRSGDLDPAVVLHLQNTLGLPPKEIDTLLNKKSGLLGVCGANDLRAVIEGAQKGNERSQLALDMFVYRVRKYIGAYTAALDGHVDAILFSAGIGENSSLIRSLITRNLEAMGVEVDAAANTATVGGKAGDISTKASKVKVLVIPTDEELSIATQTAQVLAENAARKR</sequence>
<accession>A0A7S0S850</accession>
<feature type="binding site" evidence="5">
    <location>
        <begin position="298"/>
        <end position="300"/>
    </location>
    <ligand>
        <name>ATP</name>
        <dbReference type="ChEBI" id="CHEBI:30616"/>
    </ligand>
</feature>
<dbReference type="EMBL" id="HBFB01037747">
    <property type="protein sequence ID" value="CAD8697023.1"/>
    <property type="molecule type" value="Transcribed_RNA"/>
</dbReference>
<dbReference type="InterPro" id="IPR000890">
    <property type="entry name" value="Aliphatic_acid_kin_short-chain"/>
</dbReference>
<dbReference type="UniPathway" id="UPA00340">
    <property type="reaction ID" value="UER00458"/>
</dbReference>
<feature type="binding site" evidence="5">
    <location>
        <position position="402"/>
    </location>
    <ligand>
        <name>Mg(2+)</name>
        <dbReference type="ChEBI" id="CHEBI:18420"/>
    </ligand>
</feature>
<dbReference type="GO" id="GO:0006083">
    <property type="term" value="P:acetate metabolic process"/>
    <property type="evidence" value="ECO:0007669"/>
    <property type="project" value="TreeGrafter"/>
</dbReference>
<gene>
    <name evidence="6" type="ORF">CLEI1391_LOCUS21210</name>
</gene>
<evidence type="ECO:0000256" key="4">
    <source>
        <dbReference type="ARBA" id="ARBA00022840"/>
    </source>
</evidence>
<keyword evidence="3 5" id="KW-0418">Kinase</keyword>
<dbReference type="InterPro" id="IPR004372">
    <property type="entry name" value="Ac/propionate_kinase"/>
</dbReference>
<dbReference type="NCBIfam" id="TIGR00016">
    <property type="entry name" value="ackA"/>
    <property type="match status" value="1"/>
</dbReference>